<accession>J3PF81</accession>
<reference evidence="3" key="1">
    <citation type="submission" date="2010-07" db="EMBL/GenBank/DDBJ databases">
        <title>The genome sequence of Gaeumannomyces graminis var. tritici strain R3-111a-1.</title>
        <authorList>
            <consortium name="The Broad Institute Genome Sequencing Platform"/>
            <person name="Ma L.-J."/>
            <person name="Dead R."/>
            <person name="Young S."/>
            <person name="Zeng Q."/>
            <person name="Koehrsen M."/>
            <person name="Alvarado L."/>
            <person name="Berlin A."/>
            <person name="Chapman S.B."/>
            <person name="Chen Z."/>
            <person name="Freedman E."/>
            <person name="Gellesch M."/>
            <person name="Goldberg J."/>
            <person name="Griggs A."/>
            <person name="Gujja S."/>
            <person name="Heilman E.R."/>
            <person name="Heiman D."/>
            <person name="Hepburn T."/>
            <person name="Howarth C."/>
            <person name="Jen D."/>
            <person name="Larson L."/>
            <person name="Mehta T."/>
            <person name="Neiman D."/>
            <person name="Pearson M."/>
            <person name="Roberts A."/>
            <person name="Saif S."/>
            <person name="Shea T."/>
            <person name="Shenoy N."/>
            <person name="Sisk P."/>
            <person name="Stolte C."/>
            <person name="Sykes S."/>
            <person name="Walk T."/>
            <person name="White J."/>
            <person name="Yandava C."/>
            <person name="Haas B."/>
            <person name="Nusbaum C."/>
            <person name="Birren B."/>
        </authorList>
    </citation>
    <scope>NUCLEOTIDE SEQUENCE [LARGE SCALE GENOMIC DNA]</scope>
    <source>
        <strain evidence="3">R3-111a-1</strain>
    </source>
</reference>
<reference evidence="2" key="4">
    <citation type="journal article" date="2015" name="G3 (Bethesda)">
        <title>Genome sequences of three phytopathogenic species of the Magnaporthaceae family of fungi.</title>
        <authorList>
            <person name="Okagaki L.H."/>
            <person name="Nunes C.C."/>
            <person name="Sailsbery J."/>
            <person name="Clay B."/>
            <person name="Brown D."/>
            <person name="John T."/>
            <person name="Oh Y."/>
            <person name="Young N."/>
            <person name="Fitzgerald M."/>
            <person name="Haas B.J."/>
            <person name="Zeng Q."/>
            <person name="Young S."/>
            <person name="Adiconis X."/>
            <person name="Fan L."/>
            <person name="Levin J.Z."/>
            <person name="Mitchell T.K."/>
            <person name="Okubara P.A."/>
            <person name="Farman M.L."/>
            <person name="Kohn L.M."/>
            <person name="Birren B."/>
            <person name="Ma L.-J."/>
            <person name="Dean R.A."/>
        </authorList>
    </citation>
    <scope>NUCLEOTIDE SEQUENCE</scope>
    <source>
        <strain evidence="2">R3-111a-1</strain>
    </source>
</reference>
<dbReference type="EMBL" id="GL385402">
    <property type="protein sequence ID" value="EJT69983.1"/>
    <property type="molecule type" value="Genomic_DNA"/>
</dbReference>
<dbReference type="EnsemblFungi" id="EJT69983">
    <property type="protein sequence ID" value="EJT69983"/>
    <property type="gene ID" value="GGTG_12160"/>
</dbReference>
<dbReference type="AlphaFoldDB" id="J3PF81"/>
<proteinExistence type="predicted"/>
<reference evidence="1" key="2">
    <citation type="submission" date="2010-07" db="EMBL/GenBank/DDBJ databases">
        <authorList>
            <consortium name="The Broad Institute Genome Sequencing Platform"/>
            <consortium name="Broad Institute Genome Sequencing Center for Infectious Disease"/>
            <person name="Ma L.-J."/>
            <person name="Dead R."/>
            <person name="Young S."/>
            <person name="Zeng Q."/>
            <person name="Koehrsen M."/>
            <person name="Alvarado L."/>
            <person name="Berlin A."/>
            <person name="Chapman S.B."/>
            <person name="Chen Z."/>
            <person name="Freedman E."/>
            <person name="Gellesch M."/>
            <person name="Goldberg J."/>
            <person name="Griggs A."/>
            <person name="Gujja S."/>
            <person name="Heilman E.R."/>
            <person name="Heiman D."/>
            <person name="Hepburn T."/>
            <person name="Howarth C."/>
            <person name="Jen D."/>
            <person name="Larson L."/>
            <person name="Mehta T."/>
            <person name="Neiman D."/>
            <person name="Pearson M."/>
            <person name="Roberts A."/>
            <person name="Saif S."/>
            <person name="Shea T."/>
            <person name="Shenoy N."/>
            <person name="Sisk P."/>
            <person name="Stolte C."/>
            <person name="Sykes S."/>
            <person name="Walk T."/>
            <person name="White J."/>
            <person name="Yandava C."/>
            <person name="Haas B."/>
            <person name="Nusbaum C."/>
            <person name="Birren B."/>
        </authorList>
    </citation>
    <scope>NUCLEOTIDE SEQUENCE</scope>
    <source>
        <strain evidence="1">R3-111a-1</strain>
    </source>
</reference>
<name>J3PF81_GAET3</name>
<reference evidence="1" key="3">
    <citation type="submission" date="2010-09" db="EMBL/GenBank/DDBJ databases">
        <title>Annotation of Gaeumannomyces graminis var. tritici R3-111a-1.</title>
        <authorList>
            <consortium name="The Broad Institute Genome Sequencing Platform"/>
            <person name="Ma L.-J."/>
            <person name="Dead R."/>
            <person name="Young S.K."/>
            <person name="Zeng Q."/>
            <person name="Gargeya S."/>
            <person name="Fitzgerald M."/>
            <person name="Haas B."/>
            <person name="Abouelleil A."/>
            <person name="Alvarado L."/>
            <person name="Arachchi H.M."/>
            <person name="Berlin A."/>
            <person name="Brown A."/>
            <person name="Chapman S.B."/>
            <person name="Chen Z."/>
            <person name="Dunbar C."/>
            <person name="Freedman E."/>
            <person name="Gearin G."/>
            <person name="Gellesch M."/>
            <person name="Goldberg J."/>
            <person name="Griggs A."/>
            <person name="Gujja S."/>
            <person name="Heiman D."/>
            <person name="Howarth C."/>
            <person name="Larson L."/>
            <person name="Lui A."/>
            <person name="MacDonald P.J.P."/>
            <person name="Mehta T."/>
            <person name="Montmayeur A."/>
            <person name="Murphy C."/>
            <person name="Neiman D."/>
            <person name="Pearson M."/>
            <person name="Priest M."/>
            <person name="Roberts A."/>
            <person name="Saif S."/>
            <person name="Shea T."/>
            <person name="Shenoy N."/>
            <person name="Sisk P."/>
            <person name="Stolte C."/>
            <person name="Sykes S."/>
            <person name="Yandava C."/>
            <person name="Wortman J."/>
            <person name="Nusbaum C."/>
            <person name="Birren B."/>
        </authorList>
    </citation>
    <scope>NUCLEOTIDE SEQUENCE</scope>
    <source>
        <strain evidence="1">R3-111a-1</strain>
    </source>
</reference>
<evidence type="ECO:0000313" key="2">
    <source>
        <dbReference type="EnsemblFungi" id="EJT69983"/>
    </source>
</evidence>
<keyword evidence="3" id="KW-1185">Reference proteome</keyword>
<evidence type="ECO:0000313" key="3">
    <source>
        <dbReference type="Proteomes" id="UP000006039"/>
    </source>
</evidence>
<gene>
    <name evidence="2" type="primary">20352618</name>
    <name evidence="1" type="ORF">GGTG_12160</name>
</gene>
<dbReference type="HOGENOM" id="CLU_1421488_0_0_1"/>
<dbReference type="Proteomes" id="UP000006039">
    <property type="component" value="Unassembled WGS sequence"/>
</dbReference>
<protein>
    <submittedName>
        <fullName evidence="1 2">Uncharacterized protein</fullName>
    </submittedName>
</protein>
<organism evidence="1">
    <name type="scientific">Gaeumannomyces tritici (strain R3-111a-1)</name>
    <name type="common">Wheat and barley take-all root rot fungus</name>
    <name type="synonym">Gaeumannomyces graminis var. tritici</name>
    <dbReference type="NCBI Taxonomy" id="644352"/>
    <lineage>
        <taxon>Eukaryota</taxon>
        <taxon>Fungi</taxon>
        <taxon>Dikarya</taxon>
        <taxon>Ascomycota</taxon>
        <taxon>Pezizomycotina</taxon>
        <taxon>Sordariomycetes</taxon>
        <taxon>Sordariomycetidae</taxon>
        <taxon>Magnaporthales</taxon>
        <taxon>Magnaporthaceae</taxon>
        <taxon>Gaeumannomyces</taxon>
    </lineage>
</organism>
<evidence type="ECO:0000313" key="1">
    <source>
        <dbReference type="EMBL" id="EJT69983.1"/>
    </source>
</evidence>
<dbReference type="RefSeq" id="XP_009228317.1">
    <property type="nucleotide sequence ID" value="XM_009230053.1"/>
</dbReference>
<reference evidence="2" key="5">
    <citation type="submission" date="2018-04" db="UniProtKB">
        <authorList>
            <consortium name="EnsemblFungi"/>
        </authorList>
    </citation>
    <scope>IDENTIFICATION</scope>
    <source>
        <strain evidence="2">R3-111a-1</strain>
    </source>
</reference>
<sequence>MSDPAPARSATQKQTTKRARLVLNQPNHAAVPRSLVALASVAGAGEVLSAFATLVLVDKRVVVLIVGPLLAGVNECAIRGGSSRLGKLGEAARKSVGRAGPFVCSPSFPDTSRPQPNESNARGCHAALATANQDLATLPMDTALFLKPPLPGGRLGTYICRMASRRMSRYRVCVPNLPVATIGMPAALRIG</sequence>
<dbReference type="GeneID" id="20352618"/>
<dbReference type="VEuPathDB" id="FungiDB:GGTG_12160"/>